<evidence type="ECO:0000313" key="4">
    <source>
        <dbReference type="EMBL" id="GAB48696.1"/>
    </source>
</evidence>
<gene>
    <name evidence="4" type="ORF">MOPEL_078_00850</name>
</gene>
<dbReference type="AlphaFoldDB" id="H5USI8"/>
<dbReference type="Pfam" id="PF03703">
    <property type="entry name" value="bPH_2"/>
    <property type="match status" value="2"/>
</dbReference>
<feature type="transmembrane region" description="Helical" evidence="2">
    <location>
        <begin position="389"/>
        <end position="406"/>
    </location>
</feature>
<dbReference type="PIRSF" id="PIRSF026631">
    <property type="entry name" value="UCP026631"/>
    <property type="match status" value="1"/>
</dbReference>
<feature type="transmembrane region" description="Helical" evidence="2">
    <location>
        <begin position="244"/>
        <end position="274"/>
    </location>
</feature>
<dbReference type="PANTHER" id="PTHR34473:SF2">
    <property type="entry name" value="UPF0699 TRANSMEMBRANE PROTEIN YDBT"/>
    <property type="match status" value="1"/>
</dbReference>
<keyword evidence="2" id="KW-1133">Transmembrane helix</keyword>
<sequence length="522" mass="55745">MTSDGIVADTTRPDSSWRRLDRRMLVVQPLEAFGHFLPAIVVVLVAGGTGSEAPWWTNLWVVVLPPVLGVWAWFTTEYRITREQLTLRRGLVSRKTLTARLDRIRTVDVTASLLQRLLGLAAVKVGTGTETPFVLPGLAAADAHALRAQLLHVAREERGEAAPGPNAAGSGAPADGAAPGPMAPPPAEETALAVFSPSWVRFAPFTLTGLVTVLAGVGAIAQFLDDLGERIVESDLGHSAIDHVLGLTTTMLVVGGVGLGLALVVVAALVSYVLRFWGYRLTRHPRGTLGISRGLLSTRHMTMEERRLRGVSLERPFLLRLVGGARASALVTGLSGATEQGSASDMLVPPAPLEEVRRVVADVLRAETPWQATLRAHGPRARRRRHTRALAGGLLLAVPAVLAVWWFELAPALLALAAVPVLVAPFLAESRYRRLGHTVVDGHLVSRVGLFPETTDVVRTSAIIGWNVDETFMQRRLGLVTLAATIAAGDDSIGIPDVPLAEAEAVVRCATPGLAEQFMDRA</sequence>
<feature type="transmembrane region" description="Helical" evidence="2">
    <location>
        <begin position="25"/>
        <end position="47"/>
    </location>
</feature>
<dbReference type="EMBL" id="BAFE01000056">
    <property type="protein sequence ID" value="GAB48696.1"/>
    <property type="molecule type" value="Genomic_DNA"/>
</dbReference>
<feature type="domain" description="YdbS-like PH" evidence="3">
    <location>
        <begin position="73"/>
        <end position="150"/>
    </location>
</feature>
<feature type="transmembrane region" description="Helical" evidence="2">
    <location>
        <begin position="412"/>
        <end position="428"/>
    </location>
</feature>
<keyword evidence="5" id="KW-1185">Reference proteome</keyword>
<keyword evidence="2" id="KW-0812">Transmembrane</keyword>
<feature type="transmembrane region" description="Helical" evidence="2">
    <location>
        <begin position="53"/>
        <end position="74"/>
    </location>
</feature>
<evidence type="ECO:0000256" key="1">
    <source>
        <dbReference type="SAM" id="MobiDB-lite"/>
    </source>
</evidence>
<dbReference type="OrthoDB" id="4121259at2"/>
<organism evidence="4 5">
    <name type="scientific">Mobilicoccus pelagius NBRC 104925</name>
    <dbReference type="NCBI Taxonomy" id="1089455"/>
    <lineage>
        <taxon>Bacteria</taxon>
        <taxon>Bacillati</taxon>
        <taxon>Actinomycetota</taxon>
        <taxon>Actinomycetes</taxon>
        <taxon>Micrococcales</taxon>
        <taxon>Dermatophilaceae</taxon>
        <taxon>Mobilicoccus</taxon>
    </lineage>
</organism>
<dbReference type="Proteomes" id="UP000004367">
    <property type="component" value="Unassembled WGS sequence"/>
</dbReference>
<feature type="domain" description="YdbS-like PH" evidence="3">
    <location>
        <begin position="432"/>
        <end position="506"/>
    </location>
</feature>
<evidence type="ECO:0000256" key="2">
    <source>
        <dbReference type="SAM" id="Phobius"/>
    </source>
</evidence>
<dbReference type="InterPro" id="IPR005182">
    <property type="entry name" value="YdbS-like_PH"/>
</dbReference>
<feature type="region of interest" description="Disordered" evidence="1">
    <location>
        <begin position="157"/>
        <end position="185"/>
    </location>
</feature>
<evidence type="ECO:0000313" key="5">
    <source>
        <dbReference type="Proteomes" id="UP000004367"/>
    </source>
</evidence>
<evidence type="ECO:0000259" key="3">
    <source>
        <dbReference type="Pfam" id="PF03703"/>
    </source>
</evidence>
<protein>
    <recommendedName>
        <fullName evidence="3">YdbS-like PH domain-containing protein</fullName>
    </recommendedName>
</protein>
<dbReference type="RefSeq" id="WP_009482594.1">
    <property type="nucleotide sequence ID" value="NZ_BAFE01000056.1"/>
</dbReference>
<dbReference type="PANTHER" id="PTHR34473">
    <property type="entry name" value="UPF0699 TRANSMEMBRANE PROTEIN YDBS"/>
    <property type="match status" value="1"/>
</dbReference>
<feature type="transmembrane region" description="Helical" evidence="2">
    <location>
        <begin position="202"/>
        <end position="224"/>
    </location>
</feature>
<proteinExistence type="predicted"/>
<reference evidence="4 5" key="1">
    <citation type="submission" date="2012-02" db="EMBL/GenBank/DDBJ databases">
        <title>Whole genome shotgun sequence of Mobilicoccus pelagius NBRC 104925.</title>
        <authorList>
            <person name="Yoshida Y."/>
            <person name="Hosoyama A."/>
            <person name="Tsuchikane K."/>
            <person name="Katsumata H."/>
            <person name="Yamazaki S."/>
            <person name="Fujita N."/>
        </authorList>
    </citation>
    <scope>NUCLEOTIDE SEQUENCE [LARGE SCALE GENOMIC DNA]</scope>
    <source>
        <strain evidence="4 5">NBRC 104925</strain>
    </source>
</reference>
<dbReference type="eggNOG" id="COG3428">
    <property type="taxonomic scope" value="Bacteria"/>
</dbReference>
<accession>H5USI8</accession>
<dbReference type="InterPro" id="IPR014529">
    <property type="entry name" value="UCP026631"/>
</dbReference>
<dbReference type="STRING" id="1089455.MOPEL_078_00850"/>
<name>H5USI8_9MICO</name>
<keyword evidence="2" id="KW-0472">Membrane</keyword>
<comment type="caution">
    <text evidence="4">The sequence shown here is derived from an EMBL/GenBank/DDBJ whole genome shotgun (WGS) entry which is preliminary data.</text>
</comment>
<feature type="compositionally biased region" description="Low complexity" evidence="1">
    <location>
        <begin position="161"/>
        <end position="180"/>
    </location>
</feature>